<dbReference type="Proteomes" id="UP000037035">
    <property type="component" value="Unassembled WGS sequence"/>
</dbReference>
<proteinExistence type="predicted"/>
<gene>
    <name evidence="1" type="ORF">VP01_7196g1</name>
</gene>
<dbReference type="EMBL" id="LAVV01012601">
    <property type="protein sequence ID" value="KNZ46535.1"/>
    <property type="molecule type" value="Genomic_DNA"/>
</dbReference>
<protein>
    <submittedName>
        <fullName evidence="1">Uncharacterized protein</fullName>
    </submittedName>
</protein>
<dbReference type="VEuPathDB" id="FungiDB:VP01_7196g1"/>
<evidence type="ECO:0000313" key="1">
    <source>
        <dbReference type="EMBL" id="KNZ46535.1"/>
    </source>
</evidence>
<sequence>MAENNGGSFKPNIPKLDETNFLHWLMRIKAHLCHKGLTKYILKAPVPLVGAAAEEVNKKLAEKVDILIKYMSETAFKAVIT</sequence>
<dbReference type="AlphaFoldDB" id="A0A0L6UFI1"/>
<evidence type="ECO:0000313" key="2">
    <source>
        <dbReference type="Proteomes" id="UP000037035"/>
    </source>
</evidence>
<accession>A0A0L6UFI1</accession>
<keyword evidence="2" id="KW-1185">Reference proteome</keyword>
<reference evidence="1 2" key="1">
    <citation type="submission" date="2015-08" db="EMBL/GenBank/DDBJ databases">
        <title>Next Generation Sequencing and Analysis of the Genome of Puccinia sorghi L Schw, the Causal Agent of Maize Common Rust.</title>
        <authorList>
            <person name="Rochi L."/>
            <person name="Burguener G."/>
            <person name="Darino M."/>
            <person name="Turjanski A."/>
            <person name="Kreff E."/>
            <person name="Dieguez M.J."/>
            <person name="Sacco F."/>
        </authorList>
    </citation>
    <scope>NUCLEOTIDE SEQUENCE [LARGE SCALE GENOMIC DNA]</scope>
    <source>
        <strain evidence="1 2">RO10H11247</strain>
    </source>
</reference>
<comment type="caution">
    <text evidence="1">The sequence shown here is derived from an EMBL/GenBank/DDBJ whole genome shotgun (WGS) entry which is preliminary data.</text>
</comment>
<name>A0A0L6UFI1_9BASI</name>
<dbReference type="OrthoDB" id="2513953at2759"/>
<organism evidence="1 2">
    <name type="scientific">Puccinia sorghi</name>
    <dbReference type="NCBI Taxonomy" id="27349"/>
    <lineage>
        <taxon>Eukaryota</taxon>
        <taxon>Fungi</taxon>
        <taxon>Dikarya</taxon>
        <taxon>Basidiomycota</taxon>
        <taxon>Pucciniomycotina</taxon>
        <taxon>Pucciniomycetes</taxon>
        <taxon>Pucciniales</taxon>
        <taxon>Pucciniaceae</taxon>
        <taxon>Puccinia</taxon>
    </lineage>
</organism>